<dbReference type="EMBL" id="WOEZ01000178">
    <property type="protein sequence ID" value="NPT58676.1"/>
    <property type="molecule type" value="Genomic_DNA"/>
</dbReference>
<evidence type="ECO:0000313" key="3">
    <source>
        <dbReference type="Proteomes" id="UP000655523"/>
    </source>
</evidence>
<dbReference type="AlphaFoldDB" id="A0A972NRV8"/>
<accession>A0A972NRV8</accession>
<evidence type="ECO:0000313" key="2">
    <source>
        <dbReference type="EMBL" id="NPT58676.1"/>
    </source>
</evidence>
<protein>
    <recommendedName>
        <fullName evidence="4">Secreted protein</fullName>
    </recommendedName>
</protein>
<sequence length="194" mass="21936">MLKRKFLSAAVIFVIFFTTRVFAGTAQTNDITYKGTKFGVSEKVFYEQHQNEGFVCSDAPPTSVGRWCSSEVTTYGNLKAQTTAQFLDDRLVLVSIFFRDPPDIASEATIDKNIVSQLEHHYGSPDEIKWPIEAENGGKIWKKVWHKKNGSSVTYLHYLSIVNGSKFETRSVFLQSKDADKLPTRSDNAHKTDM</sequence>
<keyword evidence="1" id="KW-0732">Signal</keyword>
<feature type="chain" id="PRO_5037193487" description="Secreted protein" evidence="1">
    <location>
        <begin position="24"/>
        <end position="194"/>
    </location>
</feature>
<reference evidence="2 3" key="1">
    <citation type="submission" date="2019-11" db="EMBL/GenBank/DDBJ databases">
        <title>Metabolism of dissolved organic matter in forest soils.</title>
        <authorList>
            <person name="Cyle K.T."/>
            <person name="Wilhelm R.C."/>
            <person name="Martinez C.E."/>
        </authorList>
    </citation>
    <scope>NUCLEOTIDE SEQUENCE [LARGE SCALE GENOMIC DNA]</scope>
    <source>
        <strain evidence="2 3">5N</strain>
    </source>
</reference>
<organism evidence="2 3">
    <name type="scientific">Paraburkholderia elongata</name>
    <dbReference type="NCBI Taxonomy" id="2675747"/>
    <lineage>
        <taxon>Bacteria</taxon>
        <taxon>Pseudomonadati</taxon>
        <taxon>Pseudomonadota</taxon>
        <taxon>Betaproteobacteria</taxon>
        <taxon>Burkholderiales</taxon>
        <taxon>Burkholderiaceae</taxon>
        <taxon>Paraburkholderia</taxon>
    </lineage>
</organism>
<name>A0A972NRV8_9BURK</name>
<evidence type="ECO:0000256" key="1">
    <source>
        <dbReference type="SAM" id="SignalP"/>
    </source>
</evidence>
<gene>
    <name evidence="2" type="ORF">GNZ13_30000</name>
</gene>
<proteinExistence type="predicted"/>
<keyword evidence="3" id="KW-1185">Reference proteome</keyword>
<comment type="caution">
    <text evidence="2">The sequence shown here is derived from an EMBL/GenBank/DDBJ whole genome shotgun (WGS) entry which is preliminary data.</text>
</comment>
<feature type="signal peptide" evidence="1">
    <location>
        <begin position="1"/>
        <end position="23"/>
    </location>
</feature>
<dbReference type="RefSeq" id="WP_172171372.1">
    <property type="nucleotide sequence ID" value="NZ_WOEZ01000178.1"/>
</dbReference>
<evidence type="ECO:0008006" key="4">
    <source>
        <dbReference type="Google" id="ProtNLM"/>
    </source>
</evidence>
<dbReference type="Proteomes" id="UP000655523">
    <property type="component" value="Unassembled WGS sequence"/>
</dbReference>